<dbReference type="SUPFAM" id="SSF51206">
    <property type="entry name" value="cAMP-binding domain-like"/>
    <property type="match status" value="6"/>
</dbReference>
<dbReference type="InterPro" id="IPR000595">
    <property type="entry name" value="cNMP-bd_dom"/>
</dbReference>
<accession>A0ABP0IKQ2</accession>
<feature type="domain" description="Cyclic nucleotide-binding" evidence="2">
    <location>
        <begin position="339"/>
        <end position="426"/>
    </location>
</feature>
<feature type="domain" description="Cyclic nucleotide-binding" evidence="2">
    <location>
        <begin position="649"/>
        <end position="748"/>
    </location>
</feature>
<proteinExistence type="predicted"/>
<feature type="compositionally biased region" description="Low complexity" evidence="1">
    <location>
        <begin position="69"/>
        <end position="85"/>
    </location>
</feature>
<dbReference type="InterPro" id="IPR018490">
    <property type="entry name" value="cNMP-bd_dom_sf"/>
</dbReference>
<dbReference type="SMART" id="SM00100">
    <property type="entry name" value="cNMP"/>
    <property type="match status" value="4"/>
</dbReference>
<dbReference type="PANTHER" id="PTHR11635:SF152">
    <property type="entry name" value="CAMP-DEPENDENT PROTEIN KINASE TYPE I REGULATORY SUBUNIT-RELATED"/>
    <property type="match status" value="1"/>
</dbReference>
<dbReference type="PROSITE" id="PS50042">
    <property type="entry name" value="CNMP_BINDING_3"/>
    <property type="match status" value="5"/>
</dbReference>
<dbReference type="Gene3D" id="2.60.120.10">
    <property type="entry name" value="Jelly Rolls"/>
    <property type="match status" value="6"/>
</dbReference>
<dbReference type="EMBL" id="CAXAMN010003147">
    <property type="protein sequence ID" value="CAK9003165.1"/>
    <property type="molecule type" value="Genomic_DNA"/>
</dbReference>
<organism evidence="3 4">
    <name type="scientific">Durusdinium trenchii</name>
    <dbReference type="NCBI Taxonomy" id="1381693"/>
    <lineage>
        <taxon>Eukaryota</taxon>
        <taxon>Sar</taxon>
        <taxon>Alveolata</taxon>
        <taxon>Dinophyceae</taxon>
        <taxon>Suessiales</taxon>
        <taxon>Symbiodiniaceae</taxon>
        <taxon>Durusdinium</taxon>
    </lineage>
</organism>
<dbReference type="PANTHER" id="PTHR11635">
    <property type="entry name" value="CAMP-DEPENDENT PROTEIN KINASE REGULATORY CHAIN"/>
    <property type="match status" value="1"/>
</dbReference>
<dbReference type="CDD" id="cd00038">
    <property type="entry name" value="CAP_ED"/>
    <property type="match status" value="5"/>
</dbReference>
<protein>
    <recommendedName>
        <fullName evidence="2">Cyclic nucleotide-binding domain-containing protein</fullName>
    </recommendedName>
</protein>
<dbReference type="PROSITE" id="PS00889">
    <property type="entry name" value="CNMP_BINDING_2"/>
    <property type="match status" value="2"/>
</dbReference>
<feature type="domain" description="Cyclic nucleotide-binding" evidence="2">
    <location>
        <begin position="219"/>
        <end position="310"/>
    </location>
</feature>
<dbReference type="InterPro" id="IPR050503">
    <property type="entry name" value="cAMP-dep_PK_reg_su-like"/>
</dbReference>
<dbReference type="Pfam" id="PF00027">
    <property type="entry name" value="cNMP_binding"/>
    <property type="match status" value="4"/>
</dbReference>
<gene>
    <name evidence="3" type="ORF">CCMP2556_LOCUS7182</name>
</gene>
<dbReference type="Proteomes" id="UP001642484">
    <property type="component" value="Unassembled WGS sequence"/>
</dbReference>
<feature type="domain" description="Cyclic nucleotide-binding" evidence="2">
    <location>
        <begin position="470"/>
        <end position="515"/>
    </location>
</feature>
<keyword evidence="4" id="KW-1185">Reference proteome</keyword>
<evidence type="ECO:0000256" key="1">
    <source>
        <dbReference type="SAM" id="MobiDB-lite"/>
    </source>
</evidence>
<evidence type="ECO:0000259" key="2">
    <source>
        <dbReference type="PROSITE" id="PS50042"/>
    </source>
</evidence>
<dbReference type="InterPro" id="IPR014710">
    <property type="entry name" value="RmlC-like_jellyroll"/>
</dbReference>
<evidence type="ECO:0000313" key="3">
    <source>
        <dbReference type="EMBL" id="CAK9003165.1"/>
    </source>
</evidence>
<dbReference type="PRINTS" id="PR00103">
    <property type="entry name" value="CAMPKINASE"/>
</dbReference>
<comment type="caution">
    <text evidence="3">The sequence shown here is derived from an EMBL/GenBank/DDBJ whole genome shotgun (WGS) entry which is preliminary data.</text>
</comment>
<dbReference type="PROSITE" id="PS00888">
    <property type="entry name" value="CNMP_BINDING_1"/>
    <property type="match status" value="2"/>
</dbReference>
<reference evidence="3 4" key="1">
    <citation type="submission" date="2024-02" db="EMBL/GenBank/DDBJ databases">
        <authorList>
            <person name="Chen Y."/>
            <person name="Shah S."/>
            <person name="Dougan E. K."/>
            <person name="Thang M."/>
            <person name="Chan C."/>
        </authorList>
    </citation>
    <scope>NUCLEOTIDE SEQUENCE [LARGE SCALE GENOMIC DNA]</scope>
</reference>
<evidence type="ECO:0000313" key="4">
    <source>
        <dbReference type="Proteomes" id="UP001642484"/>
    </source>
</evidence>
<feature type="domain" description="Cyclic nucleotide-binding" evidence="2">
    <location>
        <begin position="769"/>
        <end position="853"/>
    </location>
</feature>
<sequence length="1000" mass="111116">MTDAEWAANMRRVLGPHLEAMSSEVQEAWGPEVDPEAMLLRWLCQRRNLEVPPVSVRRRKVEDLGRTDSNVPSSSSKEPTSSTSSRAKGDKASKEPMSARLPSREAKAEEERQSNALVLPPLVDEAKAPTAMSLDLGVKALEKKQWTSTLSVNLPECKPWERTLQTVQERILSDQVRHSSHSQLLKANGQRMQDLMAYMHQEFRGQFLAKVPLLSNEVLDAKTQFRLVSFLKAETFERGQYIIKEGEVGDKLYIIERGVCEVLKKLNGREVTVGQLSKGSFFGEIAVLYDMPRTATVRTQTAVIALALSRADITSQLSTEDLEHMKLIARTQVFGSVPLLADLNAERKAKVALALKSQRWYRGAVVAGQNHITSRMYIIEQGNILLTPSRSKSAPQEMRLGPGQFFGMRGLLYGAPMGYTITADSDEVMTLSISHEELVNTAGPDLADRTELDAILHRSMRAHLVKQIPAIQRLAEENFQKVFEEAQEVTYKKWNVVFRQGDVLRYVYVLETGKLSEYEGELEELVKTDGKVAFKEGKWNVIQDKQKSSEYVYNLKSGQLAIIDERLGSKEPFDGKASSDLDVNCPEHVAPGDYFGAECLSSKSARAAYTLVALTDVTLLQFPPSSIWAVQEEQRQFLSRIQLFSEDVLSKDEQFMLVSKLKPWNFSAGRYIIKEGEIGDMLFIIEKGVCDACKYLNDQEVVLTQLKKGAFFGELAVMFDMPRTASVRAATAVTAMSLTREDITSVIGEDKISKMQILAKAQVFGSIPILARLSASAKNTIARRLQPKTFRQGDVIIDQAQPASRLYIIESGSVVVKCGSDEKGQQVLAGTSFGMHGLLYEDPYVLEVTAYSDQVKTLSCTLPDILAAAGTGEQEAMERQMHNALNMWLLKSVCLGNESDKQLANALRKCEVLHFKPGATVFQKDDELASVYIVIHGVFEPDSFKPARKTEVRGNLVNATVVSFGMEWSQSEGPVSAPYTLRAESAGALLSVPLQVVNPM</sequence>
<feature type="compositionally biased region" description="Basic and acidic residues" evidence="1">
    <location>
        <begin position="102"/>
        <end position="113"/>
    </location>
</feature>
<name>A0ABP0IKQ2_9DINO</name>
<dbReference type="InterPro" id="IPR018488">
    <property type="entry name" value="cNMP-bd_CS"/>
</dbReference>
<feature type="region of interest" description="Disordered" evidence="1">
    <location>
        <begin position="60"/>
        <end position="116"/>
    </location>
</feature>